<protein>
    <recommendedName>
        <fullName evidence="3">Antitermination protein</fullName>
    </recommendedName>
</protein>
<proteinExistence type="predicted"/>
<comment type="caution">
    <text evidence="1">The sequence shown here is derived from an EMBL/GenBank/DDBJ whole genome shotgun (WGS) entry which is preliminary data.</text>
</comment>
<organism evidence="1 2">
    <name type="scientific">Rodentibacter trehalosifermentans</name>
    <dbReference type="NCBI Taxonomy" id="1908263"/>
    <lineage>
        <taxon>Bacteria</taxon>
        <taxon>Pseudomonadati</taxon>
        <taxon>Pseudomonadota</taxon>
        <taxon>Gammaproteobacteria</taxon>
        <taxon>Pasteurellales</taxon>
        <taxon>Pasteurellaceae</taxon>
        <taxon>Rodentibacter</taxon>
    </lineage>
</organism>
<accession>A0A1V3IWB0</accession>
<reference evidence="1 2" key="1">
    <citation type="submission" date="2016-10" db="EMBL/GenBank/DDBJ databases">
        <title>Rodentibacter gen. nov. and new species.</title>
        <authorList>
            <person name="Christensen H."/>
        </authorList>
    </citation>
    <scope>NUCLEOTIDE SEQUENCE [LARGE SCALE GENOMIC DNA]</scope>
    <source>
        <strain evidence="1 2">H1987082031</strain>
    </source>
</reference>
<name>A0A1V3IWB0_9PAST</name>
<sequence length="97" mass="11424">MSAGFAQVKPNAEYAYKPYLDPISDELGMQINECMLIMYKVNPELYDVFMLTYVERWEVNDIHRYLNISRAEYFNRLKTAKTSLKLMLHTGKTVFMA</sequence>
<evidence type="ECO:0000313" key="1">
    <source>
        <dbReference type="EMBL" id="OOF46583.1"/>
    </source>
</evidence>
<gene>
    <name evidence="1" type="ORF">BKK52_11255</name>
</gene>
<dbReference type="Proteomes" id="UP000189161">
    <property type="component" value="Unassembled WGS sequence"/>
</dbReference>
<dbReference type="EMBL" id="MLHL01000070">
    <property type="protein sequence ID" value="OOF46583.1"/>
    <property type="molecule type" value="Genomic_DNA"/>
</dbReference>
<dbReference type="AlphaFoldDB" id="A0A1V3IWB0"/>
<evidence type="ECO:0000313" key="2">
    <source>
        <dbReference type="Proteomes" id="UP000189161"/>
    </source>
</evidence>
<keyword evidence="2" id="KW-1185">Reference proteome</keyword>
<evidence type="ECO:0008006" key="3">
    <source>
        <dbReference type="Google" id="ProtNLM"/>
    </source>
</evidence>